<name>A0A3E0JDV3_9BACI</name>
<dbReference type="Proteomes" id="UP000256305">
    <property type="component" value="Unassembled WGS sequence"/>
</dbReference>
<dbReference type="Gene3D" id="2.160.20.120">
    <property type="match status" value="1"/>
</dbReference>
<protein>
    <recommendedName>
        <fullName evidence="2">DUF4097 domain-containing protein</fullName>
    </recommendedName>
</protein>
<accession>A0A3E0JDV3</accession>
<evidence type="ECO:0000313" key="4">
    <source>
        <dbReference type="Proteomes" id="UP000256305"/>
    </source>
</evidence>
<evidence type="ECO:0000313" key="3">
    <source>
        <dbReference type="EMBL" id="REJ10954.1"/>
    </source>
</evidence>
<keyword evidence="1" id="KW-0812">Transmembrane</keyword>
<dbReference type="Pfam" id="PF13349">
    <property type="entry name" value="DUF4097"/>
    <property type="match status" value="1"/>
</dbReference>
<organism evidence="3 4">
    <name type="scientific">Halobacillus trueperi</name>
    <dbReference type="NCBI Taxonomy" id="156205"/>
    <lineage>
        <taxon>Bacteria</taxon>
        <taxon>Bacillati</taxon>
        <taxon>Bacillota</taxon>
        <taxon>Bacilli</taxon>
        <taxon>Bacillales</taxon>
        <taxon>Bacillaceae</taxon>
        <taxon>Halobacillus</taxon>
    </lineage>
</organism>
<reference evidence="3 4" key="1">
    <citation type="submission" date="2018-08" db="EMBL/GenBank/DDBJ databases">
        <title>Genome sequence of Halobacillus trueperi KCTC 3686.</title>
        <authorList>
            <person name="Cho K.H."/>
            <person name="Kwak M.-J."/>
            <person name="Kim B.-Y."/>
            <person name="Chun J."/>
        </authorList>
    </citation>
    <scope>NUCLEOTIDE SEQUENCE [LARGE SCALE GENOMIC DNA]</scope>
    <source>
        <strain evidence="3 4">KCTC 3686</strain>
    </source>
</reference>
<dbReference type="InterPro" id="IPR025164">
    <property type="entry name" value="Toastrack_DUF4097"/>
</dbReference>
<keyword evidence="4" id="KW-1185">Reference proteome</keyword>
<feature type="domain" description="DUF4097" evidence="2">
    <location>
        <begin position="46"/>
        <end position="294"/>
    </location>
</feature>
<evidence type="ECO:0000259" key="2">
    <source>
        <dbReference type="Pfam" id="PF13349"/>
    </source>
</evidence>
<gene>
    <name evidence="3" type="ORF">DYE48_00695</name>
</gene>
<dbReference type="EMBL" id="QUAE01000001">
    <property type="protein sequence ID" value="REJ10954.1"/>
    <property type="molecule type" value="Genomic_DNA"/>
</dbReference>
<comment type="caution">
    <text evidence="3">The sequence shown here is derived from an EMBL/GenBank/DDBJ whole genome shotgun (WGS) entry which is preliminary data.</text>
</comment>
<feature type="transmembrane region" description="Helical" evidence="1">
    <location>
        <begin position="6"/>
        <end position="25"/>
    </location>
</feature>
<sequence length="295" mass="32726">MIKESFLMEFILVLMIASVGIALLYQRSNGRKTYQLHNQERFTEEINNLHVESTSVDVEIVKVDGEAWSITLSGTVYEKDKEYFKLFHERQGENLTLRVTEEKTRFGIQMRKDMKLLIEVPVETVGSLMVDTSSGDIDIKGIAINHSTLTASPGDVTIADVVHENLQIQTSSGDVLLKKVRSGNTDIHTSSGEVFGEKFDYGTGLFGSSSGEIRIQATKMLGDVTASTSSGDIRFFYEEEPASCKLVYQSNSGEAQINWTGLNYEVKKENEVRGTKAEGEFHLTVETSSGDLKVG</sequence>
<keyword evidence="1" id="KW-1133">Transmembrane helix</keyword>
<proteinExistence type="predicted"/>
<evidence type="ECO:0000256" key="1">
    <source>
        <dbReference type="SAM" id="Phobius"/>
    </source>
</evidence>
<keyword evidence="1" id="KW-0472">Membrane</keyword>
<dbReference type="AlphaFoldDB" id="A0A3E0JDV3"/>